<evidence type="ECO:0000313" key="2">
    <source>
        <dbReference type="Proteomes" id="UP001597383"/>
    </source>
</evidence>
<dbReference type="InterPro" id="IPR009507">
    <property type="entry name" value="UPF0435"/>
</dbReference>
<name>A0ABW4VWQ0_9BACI</name>
<comment type="caution">
    <text evidence="1">The sequence shown here is derived from an EMBL/GenBank/DDBJ whole genome shotgun (WGS) entry which is preliminary data.</text>
</comment>
<dbReference type="Proteomes" id="UP001597383">
    <property type="component" value="Unassembled WGS sequence"/>
</dbReference>
<evidence type="ECO:0000313" key="1">
    <source>
        <dbReference type="EMBL" id="MFD2044072.1"/>
    </source>
</evidence>
<sequence length="74" mass="8684">MNLDNPTQENLKFILGELAEILDVVNRSIMDPEDYDLDKYDDLKFMYDILKQKGQLSASETQAFIEELRSVRKK</sequence>
<proteinExistence type="predicted"/>
<accession>A0ABW4VWQ0</accession>
<organism evidence="1 2">
    <name type="scientific">Ornithinibacillus salinisoli</name>
    <dbReference type="NCBI Taxonomy" id="1848459"/>
    <lineage>
        <taxon>Bacteria</taxon>
        <taxon>Bacillati</taxon>
        <taxon>Bacillota</taxon>
        <taxon>Bacilli</taxon>
        <taxon>Bacillales</taxon>
        <taxon>Bacillaceae</taxon>
        <taxon>Ornithinibacillus</taxon>
    </lineage>
</organism>
<keyword evidence="2" id="KW-1185">Reference proteome</keyword>
<dbReference type="Pfam" id="PF06569">
    <property type="entry name" value="DUF1128"/>
    <property type="match status" value="1"/>
</dbReference>
<gene>
    <name evidence="1" type="ORF">ACFSJF_07340</name>
</gene>
<reference evidence="2" key="1">
    <citation type="journal article" date="2019" name="Int. J. Syst. Evol. Microbiol.">
        <title>The Global Catalogue of Microorganisms (GCM) 10K type strain sequencing project: providing services to taxonomists for standard genome sequencing and annotation.</title>
        <authorList>
            <consortium name="The Broad Institute Genomics Platform"/>
            <consortium name="The Broad Institute Genome Sequencing Center for Infectious Disease"/>
            <person name="Wu L."/>
            <person name="Ma J."/>
        </authorList>
    </citation>
    <scope>NUCLEOTIDE SEQUENCE [LARGE SCALE GENOMIC DNA]</scope>
    <source>
        <strain evidence="2">R28</strain>
    </source>
</reference>
<dbReference type="RefSeq" id="WP_377555649.1">
    <property type="nucleotide sequence ID" value="NZ_JBHUHQ010000013.1"/>
</dbReference>
<protein>
    <submittedName>
        <fullName evidence="1">DUF1128 family protein</fullName>
    </submittedName>
</protein>
<dbReference type="EMBL" id="JBHUHQ010000013">
    <property type="protein sequence ID" value="MFD2044072.1"/>
    <property type="molecule type" value="Genomic_DNA"/>
</dbReference>